<protein>
    <recommendedName>
        <fullName evidence="5">Peptidase T4</fullName>
    </recommendedName>
</protein>
<evidence type="ECO:0000259" key="1">
    <source>
        <dbReference type="Pfam" id="PF22288"/>
    </source>
</evidence>
<evidence type="ECO:0008006" key="5">
    <source>
        <dbReference type="Google" id="ProtNLM"/>
    </source>
</evidence>
<dbReference type="InterPro" id="IPR054236">
    <property type="entry name" value="DUF6963"/>
</dbReference>
<dbReference type="EMBL" id="FTOT01000006">
    <property type="protein sequence ID" value="SIT14001.1"/>
    <property type="molecule type" value="Genomic_DNA"/>
</dbReference>
<name>A0A1N7PTR0_9RHOB</name>
<dbReference type="AlphaFoldDB" id="A0A1N7PTR0"/>
<dbReference type="OrthoDB" id="8420134at2"/>
<evidence type="ECO:0000313" key="4">
    <source>
        <dbReference type="Proteomes" id="UP000186141"/>
    </source>
</evidence>
<gene>
    <name evidence="3" type="ORF">SAMN05421774_106131</name>
</gene>
<dbReference type="Proteomes" id="UP000186141">
    <property type="component" value="Unassembled WGS sequence"/>
</dbReference>
<evidence type="ECO:0000313" key="3">
    <source>
        <dbReference type="EMBL" id="SIT14001.1"/>
    </source>
</evidence>
<keyword evidence="4" id="KW-1185">Reference proteome</keyword>
<dbReference type="Pfam" id="PF23920">
    <property type="entry name" value="DUF7259"/>
    <property type="match status" value="1"/>
</dbReference>
<feature type="domain" description="DUF6963" evidence="1">
    <location>
        <begin position="2"/>
        <end position="215"/>
    </location>
</feature>
<dbReference type="RefSeq" id="WP_076532627.1">
    <property type="nucleotide sequence ID" value="NZ_BMEH01000006.1"/>
</dbReference>
<accession>A0A1N7PTR0</accession>
<evidence type="ECO:0000259" key="2">
    <source>
        <dbReference type="Pfam" id="PF23920"/>
    </source>
</evidence>
<dbReference type="STRING" id="1086013.SAMN05421774_106131"/>
<dbReference type="Pfam" id="PF22288">
    <property type="entry name" value="DUF6963"/>
    <property type="match status" value="1"/>
</dbReference>
<organism evidence="3 4">
    <name type="scientific">Gemmobacter megaterium</name>
    <dbReference type="NCBI Taxonomy" id="1086013"/>
    <lineage>
        <taxon>Bacteria</taxon>
        <taxon>Pseudomonadati</taxon>
        <taxon>Pseudomonadota</taxon>
        <taxon>Alphaproteobacteria</taxon>
        <taxon>Rhodobacterales</taxon>
        <taxon>Paracoccaceae</taxon>
        <taxon>Gemmobacter</taxon>
    </lineage>
</organism>
<feature type="domain" description="DUF7259" evidence="2">
    <location>
        <begin position="225"/>
        <end position="297"/>
    </location>
</feature>
<proteinExistence type="predicted"/>
<sequence length="310" mass="32228">MTIGIATRGPWAGLAAYRALLSAELLGRGEISGFCVFVWRDRLGTLNHATTQRGGTLGLRLPDGWAEAEQAALISSGPDRAEPLTQFLPWDPAVGLVTGHRLPTSPLPDGQPVNLAALAALGQKTLTQEGLANMLTQAPAMDAGLICMPWDGPVLAANSPRVASRGDTGSYILQDAGLACAILHNSIYTADFQGDAMAGAIGAIACETMGLAPAPLGMATLPDRLPVIASDHEAVELDMTGTAIALHSADPAYFGPKSSITAVYARTAIMRAGRQIGIAATEAFADLGAGQLRARPGLALRSFLYHRTQP</sequence>
<reference evidence="3 4" key="1">
    <citation type="submission" date="2017-01" db="EMBL/GenBank/DDBJ databases">
        <authorList>
            <person name="Mah S.A."/>
            <person name="Swanson W.J."/>
            <person name="Moy G.W."/>
            <person name="Vacquier V.D."/>
        </authorList>
    </citation>
    <scope>NUCLEOTIDE SEQUENCE [LARGE SCALE GENOMIC DNA]</scope>
    <source>
        <strain evidence="3 4">DSM 26375</strain>
    </source>
</reference>
<dbReference type="InterPro" id="IPR055683">
    <property type="entry name" value="DUF7259"/>
</dbReference>